<evidence type="ECO:0000313" key="2">
    <source>
        <dbReference type="Proteomes" id="UP000002785"/>
    </source>
</evidence>
<keyword evidence="2" id="KW-1185">Reference proteome</keyword>
<dbReference type="eggNOG" id="ENOG5031SIJ">
    <property type="taxonomic scope" value="Bacteria"/>
</dbReference>
<accession>B5HSA8</accession>
<dbReference type="EMBL" id="CM000951">
    <property type="protein sequence ID" value="EDY55713.1"/>
    <property type="molecule type" value="Genomic_DNA"/>
</dbReference>
<sequence length="212" mass="23091">MAYFFLPPLAALSLVVVFGCRFTVACFTNRPVMALRPRLPLDALLLPAMSCPSDLSCGGLRNKGHTLIQSFLYPVGTWKFVDLDREDNMEAVGTRKGILRSLVEIVFEDAELAHVCNSGPARRDRLGPDGAITLLRRLGQMSAAHHLADLRHVAAARLRPAANGDCFTLLVSLGDHGDLVVRPRDDPPDTLDDGTLNEHAVRAVIVAAIHRP</sequence>
<name>B5HSA8_STRX2</name>
<evidence type="ECO:0000313" key="1">
    <source>
        <dbReference type="EMBL" id="EDY55713.1"/>
    </source>
</evidence>
<proteinExistence type="predicted"/>
<organism evidence="1 2">
    <name type="scientific">Streptomyces sviceus (strain ATCC 29083 / DSM 924 / JCM 4929 / NBRC 13980 / NCIMB 11184 / NRRL 5439 / UC 5370)</name>
    <dbReference type="NCBI Taxonomy" id="463191"/>
    <lineage>
        <taxon>Bacteria</taxon>
        <taxon>Bacillati</taxon>
        <taxon>Actinomycetota</taxon>
        <taxon>Actinomycetes</taxon>
        <taxon>Kitasatosporales</taxon>
        <taxon>Streptomycetaceae</taxon>
        <taxon>Streptomyces</taxon>
    </lineage>
</organism>
<dbReference type="Proteomes" id="UP000002785">
    <property type="component" value="Chromosome"/>
</dbReference>
<reference evidence="1" key="1">
    <citation type="submission" date="2009-10" db="EMBL/GenBank/DDBJ databases">
        <title>The genome sequence of Streptomyces sviceus strain ATCC 29083.</title>
        <authorList>
            <consortium name="The Broad Institute Genome Sequencing Platform"/>
            <consortium name="Broad Institute Microbial Sequencing Center"/>
            <person name="Fischbach M."/>
            <person name="Godfrey P."/>
            <person name="Ward D."/>
            <person name="Young S."/>
            <person name="Zeng Q."/>
            <person name="Koehrsen M."/>
            <person name="Alvarado L."/>
            <person name="Berlin A.M."/>
            <person name="Bochicchio J."/>
            <person name="Borenstein D."/>
            <person name="Chapman S.B."/>
            <person name="Chen Z."/>
            <person name="Engels R."/>
            <person name="Freedman E."/>
            <person name="Gellesch M."/>
            <person name="Goldberg J."/>
            <person name="Griggs A."/>
            <person name="Gujja S."/>
            <person name="Heilman E.R."/>
            <person name="Heiman D.I."/>
            <person name="Hepburn T.A."/>
            <person name="Howarth C."/>
            <person name="Jen D."/>
            <person name="Larson L."/>
            <person name="Lewis B."/>
            <person name="Mehta T."/>
            <person name="Park D."/>
            <person name="Pearson M."/>
            <person name="Richards J."/>
            <person name="Roberts A."/>
            <person name="Saif S."/>
            <person name="Shea T.D."/>
            <person name="Shenoy N."/>
            <person name="Sisk P."/>
            <person name="Stolte C."/>
            <person name="Sykes S.N."/>
            <person name="Thomson T."/>
            <person name="Walk T."/>
            <person name="White J."/>
            <person name="Yandava C."/>
            <person name="Straight P."/>
            <person name="Clardy J."/>
            <person name="Hung D."/>
            <person name="Kolter R."/>
            <person name="Mekalanos J."/>
            <person name="Walker S."/>
            <person name="Walsh C.T."/>
            <person name="Wieland-Brown L.C."/>
            <person name="Haas B."/>
            <person name="Nusbaum C."/>
            <person name="Birren B."/>
        </authorList>
    </citation>
    <scope>NUCLEOTIDE SEQUENCE [LARGE SCALE GENOMIC DNA]</scope>
    <source>
        <strain evidence="1">ATCC 29083</strain>
    </source>
</reference>
<dbReference type="HOGENOM" id="CLU_1299189_0_0_11"/>
<dbReference type="RefSeq" id="WP_007387216.1">
    <property type="nucleotide sequence ID" value="NZ_CM000951.1"/>
</dbReference>
<protein>
    <submittedName>
        <fullName evidence="1">Uncharacterized protein</fullName>
    </submittedName>
</protein>
<gene>
    <name evidence="1" type="ORF">SSEG_02293</name>
</gene>
<dbReference type="AlphaFoldDB" id="B5HSA8"/>